<dbReference type="InterPro" id="IPR012171">
    <property type="entry name" value="Fatty_acid_desaturase"/>
</dbReference>
<feature type="transmembrane region" description="Helical" evidence="2">
    <location>
        <begin position="213"/>
        <end position="232"/>
    </location>
</feature>
<dbReference type="EMBL" id="ASRX01000042">
    <property type="protein sequence ID" value="EYF03805.1"/>
    <property type="molecule type" value="Genomic_DNA"/>
</dbReference>
<keyword evidence="2" id="KW-0472">Membrane</keyword>
<evidence type="ECO:0000256" key="2">
    <source>
        <dbReference type="SAM" id="Phobius"/>
    </source>
</evidence>
<dbReference type="InterPro" id="IPR005804">
    <property type="entry name" value="FA_desaturase_dom"/>
</dbReference>
<feature type="region of interest" description="Disordered" evidence="1">
    <location>
        <begin position="328"/>
        <end position="350"/>
    </location>
</feature>
<dbReference type="PANTHER" id="PTHR19353:SF19">
    <property type="entry name" value="DELTA(5) FATTY ACID DESATURASE C-RELATED"/>
    <property type="match status" value="1"/>
</dbReference>
<feature type="domain" description="Fatty acid desaturase" evidence="3">
    <location>
        <begin position="52"/>
        <end position="302"/>
    </location>
</feature>
<dbReference type="GO" id="GO:0016717">
    <property type="term" value="F:oxidoreductase activity, acting on paired donors, with oxidation of a pair of donors resulting in the reduction of molecular oxygen to two molecules of water"/>
    <property type="evidence" value="ECO:0007669"/>
    <property type="project" value="TreeGrafter"/>
</dbReference>
<evidence type="ECO:0000313" key="4">
    <source>
        <dbReference type="EMBL" id="EYF03805.1"/>
    </source>
</evidence>
<proteinExistence type="predicted"/>
<evidence type="ECO:0000259" key="3">
    <source>
        <dbReference type="Pfam" id="PF00487"/>
    </source>
</evidence>
<sequence length="350" mass="38857">MLPTVPSYVRDLKHALGPEIFQPARARLAWLPVYLAVIAAAAVVIAARLVPWPVSILLSLLIGCAFAGMTFLGHEILHGAVVRGRRLRYLAGTIAYLPFTMSPRVWIAWHNRVHHGHTNEPGVDPDANPTLTQHARSRRVRFVTDHFTLGRRSWTGPIGLLVGFSVQTSKVLVAARAWRYLSPREHRLAIAETAGGVALWALVAFLVGPVPFLLIFFLPLLVANVIVMSFILTNHGLSPIHKSGDPLLNSLTVTTPPWISWLTLGFGFHAEHHLFPSMSSRHAPRVQALLRARWPERYQAMSLWRALVALHRTARVYKNDVTLVDPRSGHEWPTLAPRPAAVPASPPDRS</sequence>
<keyword evidence="2" id="KW-1133">Transmembrane helix</keyword>
<dbReference type="Pfam" id="PF00487">
    <property type="entry name" value="FA_desaturase"/>
    <property type="match status" value="1"/>
</dbReference>
<accession>A0A017T4Q9</accession>
<name>A0A017T4Q9_9BACT</name>
<dbReference type="GO" id="GO:0008610">
    <property type="term" value="P:lipid biosynthetic process"/>
    <property type="evidence" value="ECO:0007669"/>
    <property type="project" value="UniProtKB-ARBA"/>
</dbReference>
<dbReference type="OrthoDB" id="9792534at2"/>
<gene>
    <name evidence="4" type="ORF">CAP_5235</name>
</gene>
<reference evidence="4 5" key="1">
    <citation type="submission" date="2013-05" db="EMBL/GenBank/DDBJ databases">
        <title>Genome assembly of Chondromyces apiculatus DSM 436.</title>
        <authorList>
            <person name="Sharma G."/>
            <person name="Khatri I."/>
            <person name="Kaur C."/>
            <person name="Mayilraj S."/>
            <person name="Subramanian S."/>
        </authorList>
    </citation>
    <scope>NUCLEOTIDE SEQUENCE [LARGE SCALE GENOMIC DNA]</scope>
    <source>
        <strain evidence="4 5">DSM 436</strain>
    </source>
</reference>
<organism evidence="4 5">
    <name type="scientific">Chondromyces apiculatus DSM 436</name>
    <dbReference type="NCBI Taxonomy" id="1192034"/>
    <lineage>
        <taxon>Bacteria</taxon>
        <taxon>Pseudomonadati</taxon>
        <taxon>Myxococcota</taxon>
        <taxon>Polyangia</taxon>
        <taxon>Polyangiales</taxon>
        <taxon>Polyangiaceae</taxon>
        <taxon>Chondromyces</taxon>
    </lineage>
</organism>
<evidence type="ECO:0000256" key="1">
    <source>
        <dbReference type="SAM" id="MobiDB-lite"/>
    </source>
</evidence>
<dbReference type="Proteomes" id="UP000019678">
    <property type="component" value="Unassembled WGS sequence"/>
</dbReference>
<protein>
    <submittedName>
        <fullName evidence="4">Fatty acid desaturase</fullName>
    </submittedName>
</protein>
<feature type="transmembrane region" description="Helical" evidence="2">
    <location>
        <begin position="89"/>
        <end position="109"/>
    </location>
</feature>
<comment type="caution">
    <text evidence="4">The sequence shown here is derived from an EMBL/GenBank/DDBJ whole genome shotgun (WGS) entry which is preliminary data.</text>
</comment>
<dbReference type="PANTHER" id="PTHR19353">
    <property type="entry name" value="FATTY ACID DESATURASE 2"/>
    <property type="match status" value="1"/>
</dbReference>
<dbReference type="STRING" id="1192034.CAP_5235"/>
<feature type="transmembrane region" description="Helical" evidence="2">
    <location>
        <begin position="28"/>
        <end position="50"/>
    </location>
</feature>
<dbReference type="AlphaFoldDB" id="A0A017T4Q9"/>
<dbReference type="GO" id="GO:0016020">
    <property type="term" value="C:membrane"/>
    <property type="evidence" value="ECO:0007669"/>
    <property type="project" value="TreeGrafter"/>
</dbReference>
<dbReference type="eggNOG" id="COG3239">
    <property type="taxonomic scope" value="Bacteria"/>
</dbReference>
<feature type="transmembrane region" description="Helical" evidence="2">
    <location>
        <begin position="56"/>
        <end position="77"/>
    </location>
</feature>
<dbReference type="RefSeq" id="WP_044245391.1">
    <property type="nucleotide sequence ID" value="NZ_ASRX01000042.1"/>
</dbReference>
<feature type="transmembrane region" description="Helical" evidence="2">
    <location>
        <begin position="154"/>
        <end position="175"/>
    </location>
</feature>
<evidence type="ECO:0000313" key="5">
    <source>
        <dbReference type="Proteomes" id="UP000019678"/>
    </source>
</evidence>
<feature type="transmembrane region" description="Helical" evidence="2">
    <location>
        <begin position="187"/>
        <end position="207"/>
    </location>
</feature>
<keyword evidence="2" id="KW-0812">Transmembrane</keyword>
<keyword evidence="5" id="KW-1185">Reference proteome</keyword>